<feature type="signal peptide" evidence="3">
    <location>
        <begin position="1"/>
        <end position="22"/>
    </location>
</feature>
<dbReference type="InterPro" id="IPR018392">
    <property type="entry name" value="LysM"/>
</dbReference>
<dbReference type="GO" id="GO:0008061">
    <property type="term" value="F:chitin binding"/>
    <property type="evidence" value="ECO:0007669"/>
    <property type="project" value="UniProtKB-KW"/>
</dbReference>
<dbReference type="CDD" id="cd00118">
    <property type="entry name" value="LysM"/>
    <property type="match status" value="2"/>
</dbReference>
<name>A0A9P6BYY3_9AGAR</name>
<feature type="chain" id="PRO_5040370391" evidence="3">
    <location>
        <begin position="23"/>
        <end position="142"/>
    </location>
</feature>
<organism evidence="5 6">
    <name type="scientific">Macrolepiota fuliginosa MF-IS2</name>
    <dbReference type="NCBI Taxonomy" id="1400762"/>
    <lineage>
        <taxon>Eukaryota</taxon>
        <taxon>Fungi</taxon>
        <taxon>Dikarya</taxon>
        <taxon>Basidiomycota</taxon>
        <taxon>Agaricomycotina</taxon>
        <taxon>Agaricomycetes</taxon>
        <taxon>Agaricomycetidae</taxon>
        <taxon>Agaricales</taxon>
        <taxon>Agaricineae</taxon>
        <taxon>Agaricaceae</taxon>
        <taxon>Macrolepiota</taxon>
    </lineage>
</organism>
<feature type="domain" description="LysM" evidence="4">
    <location>
        <begin position="30"/>
        <end position="77"/>
    </location>
</feature>
<keyword evidence="3" id="KW-0732">Signal</keyword>
<dbReference type="PANTHER" id="PTHR34997">
    <property type="entry name" value="AM15"/>
    <property type="match status" value="1"/>
</dbReference>
<accession>A0A9P6BYY3</accession>
<dbReference type="SMART" id="SM00257">
    <property type="entry name" value="LysM"/>
    <property type="match status" value="2"/>
</dbReference>
<dbReference type="Gene3D" id="3.10.350.10">
    <property type="entry name" value="LysM domain"/>
    <property type="match status" value="2"/>
</dbReference>
<dbReference type="SUPFAM" id="SSF54106">
    <property type="entry name" value="LysM domain"/>
    <property type="match status" value="1"/>
</dbReference>
<proteinExistence type="predicted"/>
<feature type="domain" description="LysM" evidence="4">
    <location>
        <begin position="87"/>
        <end position="133"/>
    </location>
</feature>
<dbReference type="InterPro" id="IPR052210">
    <property type="entry name" value="LysM1-like"/>
</dbReference>
<keyword evidence="6" id="KW-1185">Reference proteome</keyword>
<protein>
    <submittedName>
        <fullName evidence="5">Carbohydrate-binding module family 50 protein</fullName>
    </submittedName>
</protein>
<keyword evidence="2" id="KW-0843">Virulence</keyword>
<dbReference type="InterPro" id="IPR036779">
    <property type="entry name" value="LysM_dom_sf"/>
</dbReference>
<dbReference type="OrthoDB" id="5985073at2759"/>
<keyword evidence="1" id="KW-0147">Chitin-binding</keyword>
<dbReference type="Pfam" id="PF01476">
    <property type="entry name" value="LysM"/>
    <property type="match status" value="2"/>
</dbReference>
<dbReference type="PANTHER" id="PTHR34997:SF1">
    <property type="entry name" value="PEPTIDOGLYCAN-BINDING LYSIN DOMAIN"/>
    <property type="match status" value="1"/>
</dbReference>
<sequence length="142" mass="14969">MPSKLSLVTATLAAIFASTAPAQIPANCSRMYEVVADDTCDIISAAQNVSTFQLAHVNAAVINPDCTNLWVGEVTICLGLNGQDCTSTHKIVSGDSCWDIFVTEGIDLATLLANNPNVDNACSNIYPDEVICTASEVIAYDP</sequence>
<dbReference type="AlphaFoldDB" id="A0A9P6BYY3"/>
<dbReference type="Proteomes" id="UP000807342">
    <property type="component" value="Unassembled WGS sequence"/>
</dbReference>
<evidence type="ECO:0000256" key="3">
    <source>
        <dbReference type="SAM" id="SignalP"/>
    </source>
</evidence>
<evidence type="ECO:0000256" key="2">
    <source>
        <dbReference type="ARBA" id="ARBA00023026"/>
    </source>
</evidence>
<evidence type="ECO:0000259" key="4">
    <source>
        <dbReference type="PROSITE" id="PS51782"/>
    </source>
</evidence>
<comment type="caution">
    <text evidence="5">The sequence shown here is derived from an EMBL/GenBank/DDBJ whole genome shotgun (WGS) entry which is preliminary data.</text>
</comment>
<evidence type="ECO:0000313" key="6">
    <source>
        <dbReference type="Proteomes" id="UP000807342"/>
    </source>
</evidence>
<dbReference type="PROSITE" id="PS51782">
    <property type="entry name" value="LYSM"/>
    <property type="match status" value="2"/>
</dbReference>
<evidence type="ECO:0000256" key="1">
    <source>
        <dbReference type="ARBA" id="ARBA00022669"/>
    </source>
</evidence>
<gene>
    <name evidence="5" type="ORF">P691DRAFT_713919</name>
</gene>
<dbReference type="EMBL" id="MU151547">
    <property type="protein sequence ID" value="KAF9442913.1"/>
    <property type="molecule type" value="Genomic_DNA"/>
</dbReference>
<evidence type="ECO:0000313" key="5">
    <source>
        <dbReference type="EMBL" id="KAF9442913.1"/>
    </source>
</evidence>
<reference evidence="5" key="1">
    <citation type="submission" date="2020-11" db="EMBL/GenBank/DDBJ databases">
        <authorList>
            <consortium name="DOE Joint Genome Institute"/>
            <person name="Ahrendt S."/>
            <person name="Riley R."/>
            <person name="Andreopoulos W."/>
            <person name="Labutti K."/>
            <person name="Pangilinan J."/>
            <person name="Ruiz-Duenas F.J."/>
            <person name="Barrasa J.M."/>
            <person name="Sanchez-Garcia M."/>
            <person name="Camarero S."/>
            <person name="Miyauchi S."/>
            <person name="Serrano A."/>
            <person name="Linde D."/>
            <person name="Babiker R."/>
            <person name="Drula E."/>
            <person name="Ayuso-Fernandez I."/>
            <person name="Pacheco R."/>
            <person name="Padilla G."/>
            <person name="Ferreira P."/>
            <person name="Barriuso J."/>
            <person name="Kellner H."/>
            <person name="Castanera R."/>
            <person name="Alfaro M."/>
            <person name="Ramirez L."/>
            <person name="Pisabarro A.G."/>
            <person name="Kuo A."/>
            <person name="Tritt A."/>
            <person name="Lipzen A."/>
            <person name="He G."/>
            <person name="Yan M."/>
            <person name="Ng V."/>
            <person name="Cullen D."/>
            <person name="Martin F."/>
            <person name="Rosso M.-N."/>
            <person name="Henrissat B."/>
            <person name="Hibbett D."/>
            <person name="Martinez A.T."/>
            <person name="Grigoriev I.V."/>
        </authorList>
    </citation>
    <scope>NUCLEOTIDE SEQUENCE</scope>
    <source>
        <strain evidence="5">MF-IS2</strain>
    </source>
</reference>